<evidence type="ECO:0000256" key="1">
    <source>
        <dbReference type="SAM" id="SignalP"/>
    </source>
</evidence>
<evidence type="ECO:0000313" key="2">
    <source>
        <dbReference type="EMBL" id="MCY0092674.1"/>
    </source>
</evidence>
<reference evidence="2" key="1">
    <citation type="submission" date="2022-10" db="EMBL/GenBank/DDBJ databases">
        <title>Hoeflea sp. J2-29, isolated from marine algae.</title>
        <authorList>
            <person name="Kristyanto S."/>
            <person name="Kim J.M."/>
            <person name="Jeon C.O."/>
        </authorList>
    </citation>
    <scope>NUCLEOTIDE SEQUENCE</scope>
    <source>
        <strain evidence="2">J2-29</strain>
    </source>
</reference>
<accession>A0ABT3Y9Y6</accession>
<keyword evidence="1" id="KW-0732">Signal</keyword>
<organism evidence="2 3">
    <name type="scientific">Hoeflea ulvae</name>
    <dbReference type="NCBI Taxonomy" id="2983764"/>
    <lineage>
        <taxon>Bacteria</taxon>
        <taxon>Pseudomonadati</taxon>
        <taxon>Pseudomonadota</taxon>
        <taxon>Alphaproteobacteria</taxon>
        <taxon>Hyphomicrobiales</taxon>
        <taxon>Rhizobiaceae</taxon>
        <taxon>Hoeflea</taxon>
    </lineage>
</organism>
<proteinExistence type="predicted"/>
<comment type="caution">
    <text evidence="2">The sequence shown here is derived from an EMBL/GenBank/DDBJ whole genome shotgun (WGS) entry which is preliminary data.</text>
</comment>
<dbReference type="EMBL" id="JAOVZQ010000001">
    <property type="protein sequence ID" value="MCY0092674.1"/>
    <property type="molecule type" value="Genomic_DNA"/>
</dbReference>
<name>A0ABT3Y9Y6_9HYPH</name>
<sequence length="93" mass="10774">MKRTLLIAVIGALLLPAVASADSYRSGRRLDAIQSGRLYDPILTPQMNPSFEFNDPNEEAKFLFDLRKGRVKTDRIPENQMRYFQMQLDRSRN</sequence>
<dbReference type="Proteomes" id="UP001081283">
    <property type="component" value="Unassembled WGS sequence"/>
</dbReference>
<keyword evidence="3" id="KW-1185">Reference proteome</keyword>
<feature type="chain" id="PRO_5045603551" evidence="1">
    <location>
        <begin position="22"/>
        <end position="93"/>
    </location>
</feature>
<dbReference type="RefSeq" id="WP_267610645.1">
    <property type="nucleotide sequence ID" value="NZ_JAOVZQ010000001.1"/>
</dbReference>
<gene>
    <name evidence="2" type="ORF">OEG82_01240</name>
</gene>
<evidence type="ECO:0000313" key="3">
    <source>
        <dbReference type="Proteomes" id="UP001081283"/>
    </source>
</evidence>
<feature type="signal peptide" evidence="1">
    <location>
        <begin position="1"/>
        <end position="21"/>
    </location>
</feature>
<protein>
    <submittedName>
        <fullName evidence="2">Uncharacterized protein</fullName>
    </submittedName>
</protein>